<dbReference type="GO" id="GO:0006355">
    <property type="term" value="P:regulation of DNA-templated transcription"/>
    <property type="evidence" value="ECO:0007669"/>
    <property type="project" value="InterPro"/>
</dbReference>
<dbReference type="RefSeq" id="WP_246279390.1">
    <property type="nucleotide sequence ID" value="NZ_JACBYQ010000001.1"/>
</dbReference>
<dbReference type="InterPro" id="IPR010985">
    <property type="entry name" value="Ribbon_hlx_hlx"/>
</dbReference>
<keyword evidence="2" id="KW-1185">Reference proteome</keyword>
<sequence>MAMTLRLPDDLDQTLEKIAAEQHVSKAALILQGAELIAERHARRRELGGGLEFVLSHDAELLKRLEDA</sequence>
<dbReference type="EMBL" id="JACBYQ010000001">
    <property type="protein sequence ID" value="NYE93849.1"/>
    <property type="molecule type" value="Genomic_DNA"/>
</dbReference>
<proteinExistence type="predicted"/>
<name>A0A7Y9LQQ7_9MICC</name>
<comment type="caution">
    <text evidence="1">The sequence shown here is derived from an EMBL/GenBank/DDBJ whole genome shotgun (WGS) entry which is preliminary data.</text>
</comment>
<gene>
    <name evidence="1" type="ORF">FHU41_000070</name>
</gene>
<accession>A0A7Y9LQQ7</accession>
<protein>
    <submittedName>
        <fullName evidence="1">Putative transcriptional regulator</fullName>
    </submittedName>
</protein>
<dbReference type="Proteomes" id="UP000521748">
    <property type="component" value="Unassembled WGS sequence"/>
</dbReference>
<dbReference type="SUPFAM" id="SSF47598">
    <property type="entry name" value="Ribbon-helix-helix"/>
    <property type="match status" value="1"/>
</dbReference>
<evidence type="ECO:0000313" key="2">
    <source>
        <dbReference type="Proteomes" id="UP000521748"/>
    </source>
</evidence>
<dbReference type="AlphaFoldDB" id="A0A7Y9LQQ7"/>
<reference evidence="1 2" key="1">
    <citation type="submission" date="2020-07" db="EMBL/GenBank/DDBJ databases">
        <title>Sequencing the genomes of 1000 actinobacteria strains.</title>
        <authorList>
            <person name="Klenk H.-P."/>
        </authorList>
    </citation>
    <scope>NUCLEOTIDE SEQUENCE [LARGE SCALE GENOMIC DNA]</scope>
    <source>
        <strain evidence="1 2">DSM 102047</strain>
    </source>
</reference>
<evidence type="ECO:0000313" key="1">
    <source>
        <dbReference type="EMBL" id="NYE93849.1"/>
    </source>
</evidence>
<organism evidence="1 2">
    <name type="scientific">Psychromicrobium silvestre</name>
    <dbReference type="NCBI Taxonomy" id="1645614"/>
    <lineage>
        <taxon>Bacteria</taxon>
        <taxon>Bacillati</taxon>
        <taxon>Actinomycetota</taxon>
        <taxon>Actinomycetes</taxon>
        <taxon>Micrococcales</taxon>
        <taxon>Micrococcaceae</taxon>
        <taxon>Psychromicrobium</taxon>
    </lineage>
</organism>